<accession>A0ABP0RYH3</accession>
<gene>
    <name evidence="1" type="ORF">SCF082_LOCUS48858</name>
</gene>
<comment type="caution">
    <text evidence="1">The sequence shown here is derived from an EMBL/GenBank/DDBJ whole genome shotgun (WGS) entry which is preliminary data.</text>
</comment>
<evidence type="ECO:0000313" key="1">
    <source>
        <dbReference type="EMBL" id="CAK9104768.1"/>
    </source>
</evidence>
<evidence type="ECO:0000313" key="2">
    <source>
        <dbReference type="Proteomes" id="UP001642464"/>
    </source>
</evidence>
<organism evidence="1 2">
    <name type="scientific">Durusdinium trenchii</name>
    <dbReference type="NCBI Taxonomy" id="1381693"/>
    <lineage>
        <taxon>Eukaryota</taxon>
        <taxon>Sar</taxon>
        <taxon>Alveolata</taxon>
        <taxon>Dinophyceae</taxon>
        <taxon>Suessiales</taxon>
        <taxon>Symbiodiniaceae</taxon>
        <taxon>Durusdinium</taxon>
    </lineage>
</organism>
<keyword evidence="2" id="KW-1185">Reference proteome</keyword>
<sequence length="201" mass="22683">MKSCEPFDWNRLPFILEAHGRSMDEFVSTHQDKSRNALIKAHEAGFLAWSEELKADQAQFMSEKLSMEKEGEKKRTKLVAQLEDCHNRAWQCVGSFLDTNLKIFAGRSTDSESTVLPNSRTWIRDITVDIGSSPQDHAVILILNLPAHGVVSASRQTFILNYVSNLLADYPMNGICFAVHPNRAGQENRRGGQWSSQDMSE</sequence>
<proteinExistence type="predicted"/>
<name>A0ABP0RYH3_9DINO</name>
<protein>
    <recommendedName>
        <fullName evidence="3">CRAL-TRIO domain-containing protein</fullName>
    </recommendedName>
</protein>
<dbReference type="EMBL" id="CAXAMM010042417">
    <property type="protein sequence ID" value="CAK9104768.1"/>
    <property type="molecule type" value="Genomic_DNA"/>
</dbReference>
<dbReference type="Proteomes" id="UP001642464">
    <property type="component" value="Unassembled WGS sequence"/>
</dbReference>
<evidence type="ECO:0008006" key="3">
    <source>
        <dbReference type="Google" id="ProtNLM"/>
    </source>
</evidence>
<reference evidence="1 2" key="1">
    <citation type="submission" date="2024-02" db="EMBL/GenBank/DDBJ databases">
        <authorList>
            <person name="Chen Y."/>
            <person name="Shah S."/>
            <person name="Dougan E. K."/>
            <person name="Thang M."/>
            <person name="Chan C."/>
        </authorList>
    </citation>
    <scope>NUCLEOTIDE SEQUENCE [LARGE SCALE GENOMIC DNA]</scope>
</reference>